<evidence type="ECO:0000313" key="2">
    <source>
        <dbReference type="Proteomes" id="UP000268056"/>
    </source>
</evidence>
<dbReference type="Proteomes" id="UP000268056">
    <property type="component" value="Unassembled WGS sequence"/>
</dbReference>
<dbReference type="EMBL" id="RBQC01000011">
    <property type="protein sequence ID" value="RMO93477.1"/>
    <property type="molecule type" value="Genomic_DNA"/>
</dbReference>
<sequence length="183" mass="20736">MTDFNITSSTSPHDSHCSKTEVTERVDRLYGDACRRYSTYETVVFHHFCSLMIDTFGEDEKASGAAEAFAYARANFDYQTPLEIAAATAADKLKGFCSNGLTVMTCPCGCFEFDETDDDQDSDFQFEGIEDDSELIAEEWAQKEEQWRQDEATNTSVATLKAAYAYTKTAFNNSLFKFVHMWR</sequence>
<dbReference type="AlphaFoldDB" id="A0A3M3ZFN9"/>
<proteinExistence type="predicted"/>
<comment type="caution">
    <text evidence="1">The sequence shown here is derived from an EMBL/GenBank/DDBJ whole genome shotgun (WGS) entry which is preliminary data.</text>
</comment>
<accession>A0A3M3ZFN9</accession>
<dbReference type="RefSeq" id="WP_233594436.1">
    <property type="nucleotide sequence ID" value="NZ_RBQC01000011.1"/>
</dbReference>
<evidence type="ECO:0000313" key="1">
    <source>
        <dbReference type="EMBL" id="RMO93477.1"/>
    </source>
</evidence>
<organism evidence="1 2">
    <name type="scientific">Pseudomonas syringae pv. tagetis</name>
    <dbReference type="NCBI Taxonomy" id="129140"/>
    <lineage>
        <taxon>Bacteria</taxon>
        <taxon>Pseudomonadati</taxon>
        <taxon>Pseudomonadota</taxon>
        <taxon>Gammaproteobacteria</taxon>
        <taxon>Pseudomonadales</taxon>
        <taxon>Pseudomonadaceae</taxon>
        <taxon>Pseudomonas</taxon>
    </lineage>
</organism>
<protein>
    <submittedName>
        <fullName evidence="1">Uncharacterized protein</fullName>
    </submittedName>
</protein>
<gene>
    <name evidence="1" type="ORF">ALQ32_200215</name>
</gene>
<reference evidence="1 2" key="1">
    <citation type="submission" date="2018-08" db="EMBL/GenBank/DDBJ databases">
        <title>Recombination of ecologically and evolutionarily significant loci maintains genetic cohesion in the Pseudomonas syringae species complex.</title>
        <authorList>
            <person name="Dillon M."/>
            <person name="Thakur S."/>
            <person name="Almeida R.N.D."/>
            <person name="Weir B.S."/>
            <person name="Guttman D.S."/>
        </authorList>
    </citation>
    <scope>NUCLEOTIDE SEQUENCE [LARGE SCALE GENOMIC DNA]</scope>
    <source>
        <strain evidence="1 2">ICMP 4092</strain>
    </source>
</reference>
<name>A0A3M3ZFN9_9PSED</name>